<evidence type="ECO:0000313" key="2">
    <source>
        <dbReference type="EMBL" id="CAF1639216.1"/>
    </source>
</evidence>
<protein>
    <submittedName>
        <fullName evidence="2">Uncharacterized protein</fullName>
    </submittedName>
</protein>
<comment type="caution">
    <text evidence="2">The sequence shown here is derived from an EMBL/GenBank/DDBJ whole genome shotgun (WGS) entry which is preliminary data.</text>
</comment>
<dbReference type="Proteomes" id="UP000663877">
    <property type="component" value="Unassembled WGS sequence"/>
</dbReference>
<gene>
    <name evidence="1" type="ORF">BJG266_LOCUS42197</name>
    <name evidence="2" type="ORF">QVE165_LOCUS59063</name>
</gene>
<dbReference type="Proteomes" id="UP000663832">
    <property type="component" value="Unassembled WGS sequence"/>
</dbReference>
<name>A0A816DQZ5_9BILA</name>
<reference evidence="2" key="1">
    <citation type="submission" date="2021-02" db="EMBL/GenBank/DDBJ databases">
        <authorList>
            <person name="Nowell W R."/>
        </authorList>
    </citation>
    <scope>NUCLEOTIDE SEQUENCE</scope>
</reference>
<dbReference type="AlphaFoldDB" id="A0A816DQZ5"/>
<organism evidence="2 3">
    <name type="scientific">Adineta steineri</name>
    <dbReference type="NCBI Taxonomy" id="433720"/>
    <lineage>
        <taxon>Eukaryota</taxon>
        <taxon>Metazoa</taxon>
        <taxon>Spiralia</taxon>
        <taxon>Gnathifera</taxon>
        <taxon>Rotifera</taxon>
        <taxon>Eurotatoria</taxon>
        <taxon>Bdelloidea</taxon>
        <taxon>Adinetida</taxon>
        <taxon>Adinetidae</taxon>
        <taxon>Adineta</taxon>
    </lineage>
</organism>
<dbReference type="EMBL" id="CAJNOM010002914">
    <property type="protein sequence ID" value="CAF1639216.1"/>
    <property type="molecule type" value="Genomic_DNA"/>
</dbReference>
<dbReference type="OrthoDB" id="10037277at2759"/>
<evidence type="ECO:0000313" key="3">
    <source>
        <dbReference type="Proteomes" id="UP000663832"/>
    </source>
</evidence>
<sequence length="94" mass="11082">MFRITTDQSTVKRAVWVQKEGSRKMRYFIDPHIKIIEDLKKLALGNSLGDYQAFFKSNIGLEETAAIPADMSFETPIEFRPYIYQPREYYIKII</sequence>
<accession>A0A816DQZ5</accession>
<keyword evidence="3" id="KW-1185">Reference proteome</keyword>
<evidence type="ECO:0000313" key="1">
    <source>
        <dbReference type="EMBL" id="CAF1483429.1"/>
    </source>
</evidence>
<dbReference type="EMBL" id="CAJNOI010002594">
    <property type="protein sequence ID" value="CAF1483429.1"/>
    <property type="molecule type" value="Genomic_DNA"/>
</dbReference>
<proteinExistence type="predicted"/>